<feature type="domain" description="Isopenicillin N synthase-like Fe(2+) 2OG dioxygenase" evidence="1">
    <location>
        <begin position="236"/>
        <end position="318"/>
    </location>
</feature>
<dbReference type="Pfam" id="PF14226">
    <property type="entry name" value="DIOX_N"/>
    <property type="match status" value="1"/>
</dbReference>
<evidence type="ECO:0000259" key="2">
    <source>
        <dbReference type="Pfam" id="PF14226"/>
    </source>
</evidence>
<dbReference type="AlphaFoldDB" id="A0A5C5G2X8"/>
<protein>
    <recommendedName>
        <fullName evidence="5">Clavaminate synthase-like protein</fullName>
    </recommendedName>
</protein>
<feature type="domain" description="Non-haem dioxygenase N-terminal" evidence="2">
    <location>
        <begin position="28"/>
        <end position="144"/>
    </location>
</feature>
<evidence type="ECO:0000313" key="3">
    <source>
        <dbReference type="EMBL" id="TNY23457.1"/>
    </source>
</evidence>
<dbReference type="EMBL" id="SOZI01000011">
    <property type="protein sequence ID" value="TNY23457.1"/>
    <property type="molecule type" value="Genomic_DNA"/>
</dbReference>
<gene>
    <name evidence="3" type="ORF">DMC30DRAFT_21391</name>
</gene>
<dbReference type="OrthoDB" id="406156at2759"/>
<dbReference type="InterPro" id="IPR027443">
    <property type="entry name" value="IPNS-like_sf"/>
</dbReference>
<dbReference type="InterPro" id="IPR026992">
    <property type="entry name" value="DIOX_N"/>
</dbReference>
<name>A0A5C5G2X8_9BASI</name>
<evidence type="ECO:0008006" key="5">
    <source>
        <dbReference type="Google" id="ProtNLM"/>
    </source>
</evidence>
<dbReference type="STRING" id="5288.A0A5C5G2X8"/>
<dbReference type="InterPro" id="IPR044861">
    <property type="entry name" value="IPNS-like_FE2OG_OXY"/>
</dbReference>
<dbReference type="PANTHER" id="PTHR47990">
    <property type="entry name" value="2-OXOGLUTARATE (2OG) AND FE(II)-DEPENDENT OXYGENASE SUPERFAMILY PROTEIN-RELATED"/>
    <property type="match status" value="1"/>
</dbReference>
<organism evidence="3 4">
    <name type="scientific">Rhodotorula diobovata</name>
    <dbReference type="NCBI Taxonomy" id="5288"/>
    <lineage>
        <taxon>Eukaryota</taxon>
        <taxon>Fungi</taxon>
        <taxon>Dikarya</taxon>
        <taxon>Basidiomycota</taxon>
        <taxon>Pucciniomycotina</taxon>
        <taxon>Microbotryomycetes</taxon>
        <taxon>Sporidiobolales</taxon>
        <taxon>Sporidiobolaceae</taxon>
        <taxon>Rhodotorula</taxon>
    </lineage>
</organism>
<dbReference type="Gene3D" id="2.60.120.330">
    <property type="entry name" value="B-lactam Antibiotic, Isopenicillin N Synthase, Chain"/>
    <property type="match status" value="1"/>
</dbReference>
<evidence type="ECO:0000313" key="4">
    <source>
        <dbReference type="Proteomes" id="UP000311382"/>
    </source>
</evidence>
<comment type="caution">
    <text evidence="3">The sequence shown here is derived from an EMBL/GenBank/DDBJ whole genome shotgun (WGS) entry which is preliminary data.</text>
</comment>
<proteinExistence type="predicted"/>
<accession>A0A5C5G2X8</accession>
<reference evidence="3 4" key="1">
    <citation type="submission" date="2019-03" db="EMBL/GenBank/DDBJ databases">
        <title>Rhodosporidium diobovatum UCD-FST 08-225 genome sequencing, assembly, and annotation.</title>
        <authorList>
            <person name="Fakankun I.U."/>
            <person name="Fristensky B."/>
            <person name="Levin D.B."/>
        </authorList>
    </citation>
    <scope>NUCLEOTIDE SEQUENCE [LARGE SCALE GENOMIC DNA]</scope>
    <source>
        <strain evidence="3 4">UCD-FST 08-225</strain>
    </source>
</reference>
<keyword evidence="4" id="KW-1185">Reference proteome</keyword>
<dbReference type="Proteomes" id="UP000311382">
    <property type="component" value="Unassembled WGS sequence"/>
</dbReference>
<dbReference type="SUPFAM" id="SSF51197">
    <property type="entry name" value="Clavaminate synthase-like"/>
    <property type="match status" value="1"/>
</dbReference>
<dbReference type="Pfam" id="PF03171">
    <property type="entry name" value="2OG-FeII_Oxy"/>
    <property type="match status" value="1"/>
</dbReference>
<evidence type="ECO:0000259" key="1">
    <source>
        <dbReference type="Pfam" id="PF03171"/>
    </source>
</evidence>
<dbReference type="InterPro" id="IPR050231">
    <property type="entry name" value="Iron_ascorbate_oxido_reductase"/>
</dbReference>
<sequence>MTIARPLYPPFEHVQPTKENIPFVELGVVDLSRYRDGAEGLAARQALAADLEKAIMTQGFFFLEGHGFPQDKLEYLQAVSQAILDLPLDEKAKYPAGAAQSDGDSLEDKTKLGAERGSGFKPRGYWSMQAGVRDQIEHFNYRNLLHPTLRNQQAYPDLVRRHLPETTEYFSYLHLNVVRKLSSLFDIILELPEGSIWSLFDVTEDRPEISGGGFGRAMLYHGMSADDEKKTKGDWLRGHSDASSLTFITPQPMASLQFRDYHDGQWKFVGYRPNALVVNLGDRFEFLTGSFAKSTIHRVVAPPADQRGHRRLGLIYFCDFKPSVLIDPLTLSSPKLDRLGFTKPAEWERITGEQWDDVKGKSFGKSKINDREINDREGDEPNELLIYGRLAERWHQLGK</sequence>